<keyword evidence="7 8" id="KW-0472">Membrane</keyword>
<dbReference type="GO" id="GO:0005886">
    <property type="term" value="C:plasma membrane"/>
    <property type="evidence" value="ECO:0007669"/>
    <property type="project" value="UniProtKB-SubCell"/>
</dbReference>
<dbReference type="InterPro" id="IPR047817">
    <property type="entry name" value="ABC2_TM_bact-type"/>
</dbReference>
<evidence type="ECO:0000313" key="11">
    <source>
        <dbReference type="Proteomes" id="UP000028839"/>
    </source>
</evidence>
<feature type="transmembrane region" description="Helical" evidence="8">
    <location>
        <begin position="268"/>
        <end position="293"/>
    </location>
</feature>
<dbReference type="AlphaFoldDB" id="A0A0E2Z2D5"/>
<name>A0A0E2Z2D5_9GAMM</name>
<keyword evidence="6 8" id="KW-1133">Transmembrane helix</keyword>
<dbReference type="PROSITE" id="PS51012">
    <property type="entry name" value="ABC_TM2"/>
    <property type="match status" value="1"/>
</dbReference>
<evidence type="ECO:0000256" key="6">
    <source>
        <dbReference type="ARBA" id="ARBA00022989"/>
    </source>
</evidence>
<comment type="subcellular location">
    <subcellularLocation>
        <location evidence="1">Cell membrane</location>
        <topology evidence="1">Multi-pass membrane protein</topology>
    </subcellularLocation>
</comment>
<evidence type="ECO:0000256" key="3">
    <source>
        <dbReference type="ARBA" id="ARBA00022448"/>
    </source>
</evidence>
<evidence type="ECO:0000259" key="9">
    <source>
        <dbReference type="PROSITE" id="PS51012"/>
    </source>
</evidence>
<dbReference type="EMBL" id="JPGN01000055">
    <property type="protein sequence ID" value="KFI19366.1"/>
    <property type="molecule type" value="Genomic_DNA"/>
</dbReference>
<dbReference type="InterPro" id="IPR051449">
    <property type="entry name" value="ABC-2_transporter_component"/>
</dbReference>
<evidence type="ECO:0000256" key="1">
    <source>
        <dbReference type="ARBA" id="ARBA00004651"/>
    </source>
</evidence>
<protein>
    <submittedName>
        <fullName evidence="10">Membrane protein</fullName>
    </submittedName>
</protein>
<evidence type="ECO:0000256" key="7">
    <source>
        <dbReference type="ARBA" id="ARBA00023136"/>
    </source>
</evidence>
<dbReference type="InterPro" id="IPR013525">
    <property type="entry name" value="ABC2_TM"/>
</dbReference>
<dbReference type="PANTHER" id="PTHR30294:SF29">
    <property type="entry name" value="MULTIDRUG ABC TRANSPORTER PERMEASE YBHS-RELATED"/>
    <property type="match status" value="1"/>
</dbReference>
<organism evidence="10 11">
    <name type="scientific">Nitrosococcus oceani C-27</name>
    <dbReference type="NCBI Taxonomy" id="314279"/>
    <lineage>
        <taxon>Bacteria</taxon>
        <taxon>Pseudomonadati</taxon>
        <taxon>Pseudomonadota</taxon>
        <taxon>Gammaproteobacteria</taxon>
        <taxon>Chromatiales</taxon>
        <taxon>Chromatiaceae</taxon>
        <taxon>Nitrosococcus</taxon>
    </lineage>
</organism>
<keyword evidence="5 8" id="KW-0812">Transmembrane</keyword>
<dbReference type="PANTHER" id="PTHR30294">
    <property type="entry name" value="MEMBRANE COMPONENT OF ABC TRANSPORTER YHHJ-RELATED"/>
    <property type="match status" value="1"/>
</dbReference>
<feature type="transmembrane region" description="Helical" evidence="8">
    <location>
        <begin position="299"/>
        <end position="320"/>
    </location>
</feature>
<feature type="domain" description="ABC transmembrane type-2" evidence="9">
    <location>
        <begin position="157"/>
        <end position="383"/>
    </location>
</feature>
<dbReference type="OrthoDB" id="9808686at2"/>
<evidence type="ECO:0000313" key="10">
    <source>
        <dbReference type="EMBL" id="KFI19366.1"/>
    </source>
</evidence>
<gene>
    <name evidence="10" type="ORF">IB75_09465</name>
</gene>
<comment type="similarity">
    <text evidence="2">Belongs to the ABC-2 integral membrane protein family.</text>
</comment>
<feature type="transmembrane region" description="Helical" evidence="8">
    <location>
        <begin position="38"/>
        <end position="56"/>
    </location>
</feature>
<evidence type="ECO:0000256" key="2">
    <source>
        <dbReference type="ARBA" id="ARBA00007783"/>
    </source>
</evidence>
<reference evidence="10 11" key="1">
    <citation type="submission" date="2014-07" db="EMBL/GenBank/DDBJ databases">
        <title>Comparative analysis of Nitrosococcus oceani genome inventories of strains from Pacific and Atlantic gyres.</title>
        <authorList>
            <person name="Lim C.K."/>
            <person name="Wang L."/>
            <person name="Sayavedra-Soto L.A."/>
            <person name="Klotz M.G."/>
        </authorList>
    </citation>
    <scope>NUCLEOTIDE SEQUENCE [LARGE SCALE GENOMIC DNA]</scope>
    <source>
        <strain evidence="10 11">C-27</strain>
    </source>
</reference>
<dbReference type="Pfam" id="PF12698">
    <property type="entry name" value="ABC2_membrane_3"/>
    <property type="match status" value="1"/>
</dbReference>
<sequence length="385" mass="42635">MPQSPTTPSHPPPYLRLQRLRGLVIKETRQILRDPSSIGIAFVLPAILLLLFGYGVSLDAKHVQIALVVEQPTDTTARFTAFFMSSEYFKPVFLPQRQAAEKALLAGEVRGMVVLRENFAKQIHQQGGAPIQVIVDGADANTGRQILGYVRRVWQDWLVLEARHQGLTFQQPVHQEFRIWFNPEVRSQNFLVPGLMAIIMTLTGALLTSLLVAREYDRGTIESLMVTPVTPNELLLGKLIPTFILGMGGMALSFALGVGLFEVPFRGSLWVLFVTAALFMLATLGMGLLISTLAKDQFVAGQIAIMVTFLPAFLLSGFIFNLASTPSWIQAVSYLIAARYFIEILKTLFLVGNIWNVIVPNGVALFLMAGVLLTLSRVLTRKRLD</sequence>
<evidence type="ECO:0000256" key="5">
    <source>
        <dbReference type="ARBA" id="ARBA00022692"/>
    </source>
</evidence>
<evidence type="ECO:0000256" key="8">
    <source>
        <dbReference type="SAM" id="Phobius"/>
    </source>
</evidence>
<feature type="transmembrane region" description="Helical" evidence="8">
    <location>
        <begin position="239"/>
        <end position="261"/>
    </location>
</feature>
<evidence type="ECO:0000256" key="4">
    <source>
        <dbReference type="ARBA" id="ARBA00022475"/>
    </source>
</evidence>
<feature type="transmembrane region" description="Helical" evidence="8">
    <location>
        <begin position="332"/>
        <end position="352"/>
    </location>
</feature>
<dbReference type="GO" id="GO:0140359">
    <property type="term" value="F:ABC-type transporter activity"/>
    <property type="evidence" value="ECO:0007669"/>
    <property type="project" value="InterPro"/>
</dbReference>
<keyword evidence="4" id="KW-1003">Cell membrane</keyword>
<feature type="transmembrane region" description="Helical" evidence="8">
    <location>
        <begin position="358"/>
        <end position="379"/>
    </location>
</feature>
<dbReference type="Proteomes" id="UP000028839">
    <property type="component" value="Unassembled WGS sequence"/>
</dbReference>
<dbReference type="HOGENOM" id="CLU_039483_8_3_6"/>
<keyword evidence="3" id="KW-0813">Transport</keyword>
<proteinExistence type="inferred from homology"/>
<comment type="caution">
    <text evidence="10">The sequence shown here is derived from an EMBL/GenBank/DDBJ whole genome shotgun (WGS) entry which is preliminary data.</text>
</comment>
<accession>A0A0E2Z2D5</accession>
<feature type="transmembrane region" description="Helical" evidence="8">
    <location>
        <begin position="190"/>
        <end position="213"/>
    </location>
</feature>